<evidence type="ECO:0000256" key="7">
    <source>
        <dbReference type="SAM" id="MobiDB-lite"/>
    </source>
</evidence>
<organism evidence="9 10">
    <name type="scientific">Nocardioides piscis</name>
    <dbReference type="NCBI Taxonomy" id="2714938"/>
    <lineage>
        <taxon>Bacteria</taxon>
        <taxon>Bacillati</taxon>
        <taxon>Actinomycetota</taxon>
        <taxon>Actinomycetes</taxon>
        <taxon>Propionibacteriales</taxon>
        <taxon>Nocardioidaceae</taxon>
        <taxon>Nocardioides</taxon>
    </lineage>
</organism>
<feature type="region of interest" description="Disordered" evidence="7">
    <location>
        <begin position="206"/>
        <end position="226"/>
    </location>
</feature>
<name>A0A6G7YGH2_9ACTN</name>
<dbReference type="PANTHER" id="PTHR32439">
    <property type="entry name" value="FERREDOXIN--NITRITE REDUCTASE, CHLOROPLASTIC"/>
    <property type="match status" value="1"/>
</dbReference>
<sequence length="266" mass="28022">MRPWPADDGLLVRLRLIGGRVSSASLRALVEVAEQYGDARVHVTSRANLQVRALPGTDGALAPEVIAAIEATGLLPTRTHELARNVMMSPQTGLAGGVVDLRPVAADLDARLCGDPGLAMLPGRFLFVLDDGRGDLVDRGCDLGLIVLDKESAQLRVGDGLGPVVPIDTVAQRVAALAHEFAVRRGEGPTAPWHVVELVEPLVRPDDPDPRLPEAAPPLPFGDVPGGRHVEVTAGLDRRTVAGLTAGVADVVITPWRGVLVPQENT</sequence>
<dbReference type="Gene3D" id="3.90.480.20">
    <property type="match status" value="1"/>
</dbReference>
<dbReference type="AlphaFoldDB" id="A0A6G7YGH2"/>
<dbReference type="PANTHER" id="PTHR32439:SF9">
    <property type="entry name" value="BLR3264 PROTEIN"/>
    <property type="match status" value="1"/>
</dbReference>
<feature type="domain" description="Nitrite/Sulfite reductase ferredoxin-like" evidence="8">
    <location>
        <begin position="8"/>
        <end position="58"/>
    </location>
</feature>
<keyword evidence="1" id="KW-0004">4Fe-4S</keyword>
<dbReference type="EMBL" id="CP049866">
    <property type="protein sequence ID" value="QIK75738.1"/>
    <property type="molecule type" value="Genomic_DNA"/>
</dbReference>
<evidence type="ECO:0000313" key="10">
    <source>
        <dbReference type="Proteomes" id="UP000502035"/>
    </source>
</evidence>
<gene>
    <name evidence="9" type="ORF">G7071_10065</name>
</gene>
<dbReference type="SUPFAM" id="SSF56014">
    <property type="entry name" value="Nitrite and sulphite reductase 4Fe-4S domain-like"/>
    <property type="match status" value="1"/>
</dbReference>
<dbReference type="KEGG" id="npi:G7071_10065"/>
<dbReference type="RefSeq" id="WP_166318104.1">
    <property type="nucleotide sequence ID" value="NZ_CP049866.1"/>
</dbReference>
<dbReference type="Proteomes" id="UP000502035">
    <property type="component" value="Chromosome"/>
</dbReference>
<evidence type="ECO:0000256" key="6">
    <source>
        <dbReference type="ARBA" id="ARBA00023014"/>
    </source>
</evidence>
<evidence type="ECO:0000256" key="2">
    <source>
        <dbReference type="ARBA" id="ARBA00022617"/>
    </source>
</evidence>
<dbReference type="GO" id="GO:0051539">
    <property type="term" value="F:4 iron, 4 sulfur cluster binding"/>
    <property type="evidence" value="ECO:0007669"/>
    <property type="project" value="UniProtKB-KW"/>
</dbReference>
<reference evidence="9 10" key="1">
    <citation type="submission" date="2020-03" db="EMBL/GenBank/DDBJ databases">
        <title>Nocardioides sp. nov., isolated from fish.</title>
        <authorList>
            <person name="Hyun D.-W."/>
            <person name="Bae J.-W."/>
        </authorList>
    </citation>
    <scope>NUCLEOTIDE SEQUENCE [LARGE SCALE GENOMIC DNA]</scope>
    <source>
        <strain evidence="9 10">HDW12A</strain>
    </source>
</reference>
<evidence type="ECO:0000259" key="8">
    <source>
        <dbReference type="Pfam" id="PF03460"/>
    </source>
</evidence>
<proteinExistence type="predicted"/>
<evidence type="ECO:0000256" key="5">
    <source>
        <dbReference type="ARBA" id="ARBA00023004"/>
    </source>
</evidence>
<dbReference type="GO" id="GO:0016491">
    <property type="term" value="F:oxidoreductase activity"/>
    <property type="evidence" value="ECO:0007669"/>
    <property type="project" value="UniProtKB-KW"/>
</dbReference>
<keyword evidence="5" id="KW-0408">Iron</keyword>
<evidence type="ECO:0000313" key="9">
    <source>
        <dbReference type="EMBL" id="QIK75738.1"/>
    </source>
</evidence>
<evidence type="ECO:0000256" key="4">
    <source>
        <dbReference type="ARBA" id="ARBA00023002"/>
    </source>
</evidence>
<dbReference type="InterPro" id="IPR051329">
    <property type="entry name" value="NIR_SIR_4Fe-4S"/>
</dbReference>
<keyword evidence="2" id="KW-0349">Heme</keyword>
<keyword evidence="6" id="KW-0411">Iron-sulfur</keyword>
<dbReference type="InterPro" id="IPR005117">
    <property type="entry name" value="NiRdtase/SiRdtase_haem-b_fer"/>
</dbReference>
<dbReference type="GO" id="GO:0046872">
    <property type="term" value="F:metal ion binding"/>
    <property type="evidence" value="ECO:0007669"/>
    <property type="project" value="UniProtKB-KW"/>
</dbReference>
<protein>
    <submittedName>
        <fullName evidence="9">Nitrite reductase</fullName>
    </submittedName>
</protein>
<dbReference type="Pfam" id="PF03460">
    <property type="entry name" value="NIR_SIR_ferr"/>
    <property type="match status" value="1"/>
</dbReference>
<keyword evidence="3" id="KW-0479">Metal-binding</keyword>
<accession>A0A6G7YGH2</accession>
<keyword evidence="10" id="KW-1185">Reference proteome</keyword>
<dbReference type="InterPro" id="IPR045854">
    <property type="entry name" value="NO2/SO3_Rdtase_4Fe4S_sf"/>
</dbReference>
<evidence type="ECO:0000256" key="1">
    <source>
        <dbReference type="ARBA" id="ARBA00022485"/>
    </source>
</evidence>
<evidence type="ECO:0000256" key="3">
    <source>
        <dbReference type="ARBA" id="ARBA00022723"/>
    </source>
</evidence>
<dbReference type="SUPFAM" id="SSF55124">
    <property type="entry name" value="Nitrite/Sulfite reductase N-terminal domain-like"/>
    <property type="match status" value="1"/>
</dbReference>
<keyword evidence="4" id="KW-0560">Oxidoreductase</keyword>
<dbReference type="InterPro" id="IPR036136">
    <property type="entry name" value="Nit/Sulf_reduc_fer-like_dom_sf"/>
</dbReference>